<organism evidence="2 3">
    <name type="scientific">Phytohabitans aurantiacus</name>
    <dbReference type="NCBI Taxonomy" id="3016789"/>
    <lineage>
        <taxon>Bacteria</taxon>
        <taxon>Bacillati</taxon>
        <taxon>Actinomycetota</taxon>
        <taxon>Actinomycetes</taxon>
        <taxon>Micromonosporales</taxon>
        <taxon>Micromonosporaceae</taxon>
    </lineage>
</organism>
<reference evidence="2" key="1">
    <citation type="submission" date="2022-12" db="EMBL/GenBank/DDBJ databases">
        <title>New Phytohabitans aurantiacus sp. RD004123 nov., an actinomycete isolated from soil.</title>
        <authorList>
            <person name="Triningsih D.W."/>
            <person name="Harunari E."/>
            <person name="Igarashi Y."/>
        </authorList>
    </citation>
    <scope>NUCLEOTIDE SEQUENCE</scope>
    <source>
        <strain evidence="2">RD004123</strain>
    </source>
</reference>
<comment type="caution">
    <text evidence="2">The sequence shown here is derived from an EMBL/GenBank/DDBJ whole genome shotgun (WGS) entry which is preliminary data.</text>
</comment>
<dbReference type="EMBL" id="BSDI01000012">
    <property type="protein sequence ID" value="GLH97748.1"/>
    <property type="molecule type" value="Genomic_DNA"/>
</dbReference>
<feature type="transmembrane region" description="Helical" evidence="1">
    <location>
        <begin position="86"/>
        <end position="109"/>
    </location>
</feature>
<feature type="transmembrane region" description="Helical" evidence="1">
    <location>
        <begin position="15"/>
        <end position="37"/>
    </location>
</feature>
<keyword evidence="1" id="KW-0812">Transmembrane</keyword>
<dbReference type="RefSeq" id="WP_407676805.1">
    <property type="nucleotide sequence ID" value="NZ_BSDI01000012.1"/>
</dbReference>
<keyword evidence="1" id="KW-0472">Membrane</keyword>
<gene>
    <name evidence="2" type="ORF">Pa4123_30230</name>
</gene>
<evidence type="ECO:0000256" key="1">
    <source>
        <dbReference type="SAM" id="Phobius"/>
    </source>
</evidence>
<sequence>MAPFAYPAAMGSIDVVRVVLGSGAAASNVAVATAIFAKSRHNPHTILWRRSPLHAPRLQAAMHLFIGLGVATGLVGTALFERRSTGHTVMVALTLPILAAAVVMGVMMVRRRVRGSLPAPPP</sequence>
<dbReference type="InterPro" id="IPR045428">
    <property type="entry name" value="EACC1"/>
</dbReference>
<evidence type="ECO:0000313" key="3">
    <source>
        <dbReference type="Proteomes" id="UP001144280"/>
    </source>
</evidence>
<evidence type="ECO:0008006" key="4">
    <source>
        <dbReference type="Google" id="ProtNLM"/>
    </source>
</evidence>
<proteinExistence type="predicted"/>
<dbReference type="Pfam" id="PF19953">
    <property type="entry name" value="EACC1"/>
    <property type="match status" value="1"/>
</dbReference>
<protein>
    <recommendedName>
        <fullName evidence="4">DUF1275 family protein</fullName>
    </recommendedName>
</protein>
<evidence type="ECO:0000313" key="2">
    <source>
        <dbReference type="EMBL" id="GLH97748.1"/>
    </source>
</evidence>
<keyword evidence="3" id="KW-1185">Reference proteome</keyword>
<dbReference type="Proteomes" id="UP001144280">
    <property type="component" value="Unassembled WGS sequence"/>
</dbReference>
<name>A0ABQ5QT21_9ACTN</name>
<accession>A0ABQ5QT21</accession>
<keyword evidence="1" id="KW-1133">Transmembrane helix</keyword>
<feature type="transmembrane region" description="Helical" evidence="1">
    <location>
        <begin position="58"/>
        <end position="80"/>
    </location>
</feature>